<comment type="caution">
    <text evidence="2">The sequence shown here is derived from an EMBL/GenBank/DDBJ whole genome shotgun (WGS) entry which is preliminary data.</text>
</comment>
<keyword evidence="3" id="KW-1185">Reference proteome</keyword>
<name>A0ABV5FML7_9FLAO</name>
<dbReference type="Pfam" id="PF13585">
    <property type="entry name" value="CHU_C"/>
    <property type="match status" value="1"/>
</dbReference>
<dbReference type="Pfam" id="PF24346">
    <property type="entry name" value="DUF7507"/>
    <property type="match status" value="1"/>
</dbReference>
<dbReference type="RefSeq" id="WP_379690447.1">
    <property type="nucleotide sequence ID" value="NZ_JBHMEX010000032.1"/>
</dbReference>
<feature type="domain" description="DUF7507" evidence="1">
    <location>
        <begin position="329"/>
        <end position="433"/>
    </location>
</feature>
<evidence type="ECO:0000259" key="1">
    <source>
        <dbReference type="Pfam" id="PF24346"/>
    </source>
</evidence>
<evidence type="ECO:0000313" key="2">
    <source>
        <dbReference type="EMBL" id="MFB9064781.1"/>
    </source>
</evidence>
<proteinExistence type="predicted"/>
<protein>
    <submittedName>
        <fullName evidence="2">Gliding motility-associated C-terminal domain-containing protein</fullName>
    </submittedName>
</protein>
<gene>
    <name evidence="2" type="ORF">ACFFUQ_12185</name>
</gene>
<dbReference type="NCBIfam" id="TIGR04131">
    <property type="entry name" value="Bac_Flav_CTERM"/>
    <property type="match status" value="1"/>
</dbReference>
<dbReference type="InterPro" id="IPR047589">
    <property type="entry name" value="DUF11_rpt"/>
</dbReference>
<feature type="non-terminal residue" evidence="2">
    <location>
        <position position="1"/>
    </location>
</feature>
<reference evidence="2 3" key="1">
    <citation type="submission" date="2024-09" db="EMBL/GenBank/DDBJ databases">
        <authorList>
            <person name="Sun Q."/>
            <person name="Mori K."/>
        </authorList>
    </citation>
    <scope>NUCLEOTIDE SEQUENCE [LARGE SCALE GENOMIC DNA]</scope>
    <source>
        <strain evidence="2 3">CECT 7908</strain>
    </source>
</reference>
<sequence>AANYEVEYSICEKLNVLNCSSAKVTVVVTKPKIEAVIETTPSINGNTGGTTDPLTSNDTLNGDKVVIGANPGEVKLTGLNVPTGLTLNPNGTVTVAPNTPAGNYNVEYEICEVTNPTNCDKVVSIVVVGKPIIDAVTETTPSINGNTGGITRSLTSNDTLNGTTVVIGTKTGDIILTLVKVPTGLTLNPDGTVTVAPNTPAGNYNVEYRICEVTNPSNCSTVTSIVVVGAAVIEANDDDVVFADGINGSLEVINVLDNDMLNGVKITDPSVVVLKDLTKIPGITLNVDGTIDVAPNTAGGTYELTYQICDAINRLSCITAKVTIFVEVPSIAVVKTAVFNDENKSGYANEGETITYKFKITNTGNTPLFNVIIDDQLPGLIMLGMPISLGVNETDEHSFIGTYVIKQSDINAGKIVNQATVFGTSAHGIIVEDKSDNLSEVDDNPTVSPVEGCVIKVFNAISPNGDSQNDRFYIQGLECYPDNTVEIYNRWGVLVFERDGYNNTDRAFKGFSEGRTTVQQSVGLPVGTYYYILKYKDNQSNAHQKAGYLYINK</sequence>
<accession>A0ABV5FML7</accession>
<dbReference type="InterPro" id="IPR026341">
    <property type="entry name" value="T9SS_type_B"/>
</dbReference>
<dbReference type="Proteomes" id="UP001589589">
    <property type="component" value="Unassembled WGS sequence"/>
</dbReference>
<dbReference type="InterPro" id="IPR055354">
    <property type="entry name" value="DUF7507"/>
</dbReference>
<dbReference type="EMBL" id="JBHMEX010000032">
    <property type="protein sequence ID" value="MFB9064781.1"/>
    <property type="molecule type" value="Genomic_DNA"/>
</dbReference>
<dbReference type="NCBIfam" id="TIGR01451">
    <property type="entry name" value="B_ant_repeat"/>
    <property type="match status" value="1"/>
</dbReference>
<evidence type="ECO:0000313" key="3">
    <source>
        <dbReference type="Proteomes" id="UP001589589"/>
    </source>
</evidence>
<organism evidence="2 3">
    <name type="scientific">Flavobacterium branchiarum</name>
    <dbReference type="NCBI Taxonomy" id="1114870"/>
    <lineage>
        <taxon>Bacteria</taxon>
        <taxon>Pseudomonadati</taxon>
        <taxon>Bacteroidota</taxon>
        <taxon>Flavobacteriia</taxon>
        <taxon>Flavobacteriales</taxon>
        <taxon>Flavobacteriaceae</taxon>
        <taxon>Flavobacterium</taxon>
    </lineage>
</organism>